<dbReference type="PANTHER" id="PTHR47978">
    <property type="match status" value="1"/>
</dbReference>
<dbReference type="STRING" id="478820.A0A196S7Q1"/>
<dbReference type="PROSITE" id="PS51419">
    <property type="entry name" value="RAB"/>
    <property type="match status" value="1"/>
</dbReference>
<evidence type="ECO:0000256" key="1">
    <source>
        <dbReference type="ARBA" id="ARBA00022741"/>
    </source>
</evidence>
<dbReference type="NCBIfam" id="TIGR00231">
    <property type="entry name" value="small_GTP"/>
    <property type="match status" value="1"/>
</dbReference>
<dbReference type="InterPro" id="IPR001806">
    <property type="entry name" value="Small_GTPase"/>
</dbReference>
<evidence type="ECO:0000313" key="3">
    <source>
        <dbReference type="Proteomes" id="UP000078348"/>
    </source>
</evidence>
<protein>
    <submittedName>
        <fullName evidence="2">Rab5c</fullName>
    </submittedName>
</protein>
<reference evidence="2 3" key="1">
    <citation type="submission" date="2016-05" db="EMBL/GenBank/DDBJ databases">
        <title>Nuclear genome of Blastocystis sp. subtype 1 NandII.</title>
        <authorList>
            <person name="Gentekaki E."/>
            <person name="Curtis B."/>
            <person name="Stairs C."/>
            <person name="Eme L."/>
            <person name="Herman E."/>
            <person name="Klimes V."/>
            <person name="Arias M.C."/>
            <person name="Elias M."/>
            <person name="Hilliou F."/>
            <person name="Klute M."/>
            <person name="Malik S.-B."/>
            <person name="Pightling A."/>
            <person name="Rachubinski R."/>
            <person name="Salas D."/>
            <person name="Schlacht A."/>
            <person name="Suga H."/>
            <person name="Archibald J."/>
            <person name="Ball S.G."/>
            <person name="Clark G."/>
            <person name="Dacks J."/>
            <person name="Van Der Giezen M."/>
            <person name="Tsaousis A."/>
            <person name="Roger A."/>
        </authorList>
    </citation>
    <scope>NUCLEOTIDE SEQUENCE [LARGE SCALE GENOMIC DNA]</scope>
    <source>
        <strain evidence="3">ATCC 50177 / NandII</strain>
    </source>
</reference>
<gene>
    <name evidence="2" type="ORF">AV274_5929</name>
</gene>
<dbReference type="PROSITE" id="PS51421">
    <property type="entry name" value="RAS"/>
    <property type="match status" value="1"/>
</dbReference>
<dbReference type="SMART" id="SM00175">
    <property type="entry name" value="RAB"/>
    <property type="match status" value="1"/>
</dbReference>
<dbReference type="Gene3D" id="3.40.50.300">
    <property type="entry name" value="P-loop containing nucleotide triphosphate hydrolases"/>
    <property type="match status" value="1"/>
</dbReference>
<dbReference type="SMART" id="SM00173">
    <property type="entry name" value="RAS"/>
    <property type="match status" value="1"/>
</dbReference>
<dbReference type="GO" id="GO:0003924">
    <property type="term" value="F:GTPase activity"/>
    <property type="evidence" value="ECO:0007669"/>
    <property type="project" value="InterPro"/>
</dbReference>
<organism evidence="2 3">
    <name type="scientific">Blastocystis sp. subtype 1 (strain ATCC 50177 / NandII)</name>
    <dbReference type="NCBI Taxonomy" id="478820"/>
    <lineage>
        <taxon>Eukaryota</taxon>
        <taxon>Sar</taxon>
        <taxon>Stramenopiles</taxon>
        <taxon>Bigyra</taxon>
        <taxon>Opalozoa</taxon>
        <taxon>Opalinata</taxon>
        <taxon>Blastocystidae</taxon>
        <taxon>Blastocystis</taxon>
    </lineage>
</organism>
<sequence length="204" mass="22891">MATSPEVNGAQLFKYKIVLLGETAVGKSSIVQRYVRDQFLENQESTIGAAFMSQTIKIDSDIVKFDIWDTAGQERYHSLTPMYYRGAKAAVVIYDITNRVSFARAKNWITELKQNSGNPDLVIALAGNKCDLSMNREVPKELAEEYAKETGILFMEVSAKTKENIDLIFETIARRLPRIRAPVVPVNITPIEAPKPTSEKKCCK</sequence>
<evidence type="ECO:0000313" key="2">
    <source>
        <dbReference type="EMBL" id="OAO12391.1"/>
    </source>
</evidence>
<dbReference type="Pfam" id="PF00071">
    <property type="entry name" value="Ras"/>
    <property type="match status" value="1"/>
</dbReference>
<dbReference type="AlphaFoldDB" id="A0A196S7Q1"/>
<dbReference type="EMBL" id="LXWW01000546">
    <property type="protein sequence ID" value="OAO12391.1"/>
    <property type="molecule type" value="Genomic_DNA"/>
</dbReference>
<keyword evidence="3" id="KW-1185">Reference proteome</keyword>
<proteinExistence type="predicted"/>
<dbReference type="SMART" id="SM00174">
    <property type="entry name" value="RHO"/>
    <property type="match status" value="1"/>
</dbReference>
<dbReference type="InterPro" id="IPR005225">
    <property type="entry name" value="Small_GTP-bd"/>
</dbReference>
<name>A0A196S7Q1_BLAHN</name>
<dbReference type="OrthoDB" id="63533at2759"/>
<dbReference type="SUPFAM" id="SSF52540">
    <property type="entry name" value="P-loop containing nucleoside triphosphate hydrolases"/>
    <property type="match status" value="1"/>
</dbReference>
<dbReference type="SMART" id="SM00176">
    <property type="entry name" value="RAN"/>
    <property type="match status" value="1"/>
</dbReference>
<dbReference type="InterPro" id="IPR027417">
    <property type="entry name" value="P-loop_NTPase"/>
</dbReference>
<dbReference type="PRINTS" id="PR00449">
    <property type="entry name" value="RASTRNSFRMNG"/>
</dbReference>
<dbReference type="PROSITE" id="PS51420">
    <property type="entry name" value="RHO"/>
    <property type="match status" value="1"/>
</dbReference>
<comment type="caution">
    <text evidence="2">The sequence shown here is derived from an EMBL/GenBank/DDBJ whole genome shotgun (WGS) entry which is preliminary data.</text>
</comment>
<accession>A0A196S7Q1</accession>
<dbReference type="Proteomes" id="UP000078348">
    <property type="component" value="Unassembled WGS sequence"/>
</dbReference>
<keyword evidence="1" id="KW-0547">Nucleotide-binding</keyword>
<dbReference type="GO" id="GO:0005525">
    <property type="term" value="F:GTP binding"/>
    <property type="evidence" value="ECO:0007669"/>
    <property type="project" value="InterPro"/>
</dbReference>
<dbReference type="FunFam" id="3.40.50.300:FF:000823">
    <property type="entry name" value="Small GTPase RAB, putative"/>
    <property type="match status" value="1"/>
</dbReference>
<dbReference type="CDD" id="cd01860">
    <property type="entry name" value="Rab5_related"/>
    <property type="match status" value="1"/>
</dbReference>